<reference evidence="2" key="2">
    <citation type="submission" date="2013-07" db="EMBL/GenBank/DDBJ databases">
        <authorList>
            <person name="Morais-Silva F.O."/>
            <person name="Rezende A.M."/>
            <person name="Pimentel C."/>
            <person name="Resende D.M."/>
            <person name="Santos C.I."/>
            <person name="Clemente C."/>
            <person name="de Oliveira L.M."/>
            <person name="da Silva S.M."/>
            <person name="Costa D.A."/>
            <person name="Varela-Raposo A."/>
            <person name="Horacio E.C.A."/>
            <person name="Matos M."/>
            <person name="Flores O."/>
            <person name="Ruiz J.C."/>
            <person name="Rodrigues-Pousada C."/>
        </authorList>
    </citation>
    <scope>NUCLEOTIDE SEQUENCE [LARGE SCALE GENOMIC DNA]</scope>
    <source>
        <strain evidence="2">ATCC 19364 / DSM 1382 / NCIMB 9332 / VKM B-1759</strain>
    </source>
</reference>
<organism evidence="1 2">
    <name type="scientific">Megalodesulfovibrio gigas (strain ATCC 19364 / DSM 1382 / NCIMB 9332 / VKM B-1759)</name>
    <name type="common">Desulfovibrio gigas</name>
    <dbReference type="NCBI Taxonomy" id="1121448"/>
    <lineage>
        <taxon>Bacteria</taxon>
        <taxon>Pseudomonadati</taxon>
        <taxon>Thermodesulfobacteriota</taxon>
        <taxon>Desulfovibrionia</taxon>
        <taxon>Desulfovibrionales</taxon>
        <taxon>Desulfovibrionaceae</taxon>
        <taxon>Megalodesulfovibrio</taxon>
    </lineage>
</organism>
<proteinExistence type="predicted"/>
<sequence length="170" mass="18543">MHPKPYRVSTPDASVRQGLRYDTPAPLPPAPGPPTLAQRGTAMLCIMRVLCFTGWTCLAWAMLPALASAQLADAFTTPCEASPVYERPAPIIRTTKGVALYLTTRCTRTGESQFWECLEKAEAGKLLMDCAVQHVDGPPGREVRVVFTTRERLGGTLCSVACRPMPQPQK</sequence>
<keyword evidence="2" id="KW-1185">Reference proteome</keyword>
<dbReference type="PATRIC" id="fig|1121448.10.peg.802"/>
<dbReference type="Proteomes" id="UP000016587">
    <property type="component" value="Chromosome"/>
</dbReference>
<dbReference type="KEGG" id="dgg:DGI_0801"/>
<dbReference type="AlphaFoldDB" id="T2G9A2"/>
<dbReference type="STRING" id="1121448.DGI_0801"/>
<name>T2G9A2_MEGG1</name>
<reference evidence="1 2" key="1">
    <citation type="journal article" date="2013" name="J. Bacteriol.">
        <title>Roles of HynAB and Ech, the only two hydrogenases found in the model sulfate reducer Desulfovibrio gigas.</title>
        <authorList>
            <person name="Morais-Silva F.O."/>
            <person name="Santos C.I."/>
            <person name="Rodrigues R."/>
            <person name="Pereira I.A."/>
            <person name="Rodrigues-Pousada C."/>
        </authorList>
    </citation>
    <scope>NUCLEOTIDE SEQUENCE [LARGE SCALE GENOMIC DNA]</scope>
    <source>
        <strain evidence="2">ATCC 19364 / DSM 1382 / NCIMB 9332 / VKM B-1759</strain>
    </source>
</reference>
<accession>T2G9A2</accession>
<gene>
    <name evidence="1" type="ORF">DGI_0801</name>
</gene>
<evidence type="ECO:0000313" key="1">
    <source>
        <dbReference type="EMBL" id="AGW12696.1"/>
    </source>
</evidence>
<dbReference type="HOGENOM" id="CLU_1568200_0_0_7"/>
<evidence type="ECO:0000313" key="2">
    <source>
        <dbReference type="Proteomes" id="UP000016587"/>
    </source>
</evidence>
<protein>
    <submittedName>
        <fullName evidence="1">Uncharacterized protein</fullName>
    </submittedName>
</protein>
<dbReference type="EMBL" id="CP006585">
    <property type="protein sequence ID" value="AGW12696.1"/>
    <property type="molecule type" value="Genomic_DNA"/>
</dbReference>